<reference evidence="1" key="1">
    <citation type="journal article" date="2014" name="Front. Microbiol.">
        <title>High frequency of phylogenetically diverse reductive dehalogenase-homologous genes in deep subseafloor sedimentary metagenomes.</title>
        <authorList>
            <person name="Kawai M."/>
            <person name="Futagami T."/>
            <person name="Toyoda A."/>
            <person name="Takaki Y."/>
            <person name="Nishi S."/>
            <person name="Hori S."/>
            <person name="Arai W."/>
            <person name="Tsubouchi T."/>
            <person name="Morono Y."/>
            <person name="Uchiyama I."/>
            <person name="Ito T."/>
            <person name="Fujiyama A."/>
            <person name="Inagaki F."/>
            <person name="Takami H."/>
        </authorList>
    </citation>
    <scope>NUCLEOTIDE SEQUENCE</scope>
    <source>
        <strain evidence="1">Expedition CK06-06</strain>
    </source>
</reference>
<accession>X1EEK3</accession>
<dbReference type="AlphaFoldDB" id="X1EEK3"/>
<organism evidence="1">
    <name type="scientific">marine sediment metagenome</name>
    <dbReference type="NCBI Taxonomy" id="412755"/>
    <lineage>
        <taxon>unclassified sequences</taxon>
        <taxon>metagenomes</taxon>
        <taxon>ecological metagenomes</taxon>
    </lineage>
</organism>
<proteinExistence type="predicted"/>
<protein>
    <submittedName>
        <fullName evidence="1">Uncharacterized protein</fullName>
    </submittedName>
</protein>
<name>X1EEK3_9ZZZZ</name>
<comment type="caution">
    <text evidence="1">The sequence shown here is derived from an EMBL/GenBank/DDBJ whole genome shotgun (WGS) entry which is preliminary data.</text>
</comment>
<gene>
    <name evidence="1" type="ORF">S01H4_64059</name>
</gene>
<sequence>YSNHLEIIQSIHQVVVIGKEKDANFDIVRQDFNYRLTLCAQFVRRDFFLKKLTPGKNIWQYETQFKAAKHNGAQILTPKQEIAPLCNIVKRGKIAGKEMLAKIKKEDWDALKQLGISTFKSGGAV</sequence>
<feature type="non-terminal residue" evidence="1">
    <location>
        <position position="1"/>
    </location>
</feature>
<dbReference type="EMBL" id="BART01038725">
    <property type="protein sequence ID" value="GAH07103.1"/>
    <property type="molecule type" value="Genomic_DNA"/>
</dbReference>
<evidence type="ECO:0000313" key="1">
    <source>
        <dbReference type="EMBL" id="GAH07103.1"/>
    </source>
</evidence>